<dbReference type="Pfam" id="PF00584">
    <property type="entry name" value="SecE"/>
    <property type="match status" value="1"/>
</dbReference>
<proteinExistence type="inferred from homology"/>
<evidence type="ECO:0000313" key="10">
    <source>
        <dbReference type="Proteomes" id="UP000070457"/>
    </source>
</evidence>
<dbReference type="GO" id="GO:0006605">
    <property type="term" value="P:protein targeting"/>
    <property type="evidence" value="ECO:0007669"/>
    <property type="project" value="UniProtKB-UniRule"/>
</dbReference>
<keyword evidence="4 8" id="KW-0653">Protein transport</keyword>
<name>A0A136LYE1_9BACT</name>
<dbReference type="HAMAP" id="MF_00422">
    <property type="entry name" value="SecE"/>
    <property type="match status" value="1"/>
</dbReference>
<dbReference type="GO" id="GO:0043952">
    <property type="term" value="P:protein transport by the Sec complex"/>
    <property type="evidence" value="ECO:0007669"/>
    <property type="project" value="UniProtKB-UniRule"/>
</dbReference>
<evidence type="ECO:0000256" key="1">
    <source>
        <dbReference type="ARBA" id="ARBA00004370"/>
    </source>
</evidence>
<dbReference type="NCBIfam" id="TIGR00964">
    <property type="entry name" value="secE_bact"/>
    <property type="match status" value="1"/>
</dbReference>
<evidence type="ECO:0000256" key="7">
    <source>
        <dbReference type="ARBA" id="ARBA00023136"/>
    </source>
</evidence>
<dbReference type="GO" id="GO:0008320">
    <property type="term" value="F:protein transmembrane transporter activity"/>
    <property type="evidence" value="ECO:0007669"/>
    <property type="project" value="UniProtKB-UniRule"/>
</dbReference>
<evidence type="ECO:0000256" key="6">
    <source>
        <dbReference type="ARBA" id="ARBA00023010"/>
    </source>
</evidence>
<keyword evidence="7 8" id="KW-0472">Membrane</keyword>
<gene>
    <name evidence="8 9" type="primary">secE</name>
    <name evidence="9" type="ORF">TR69_WS6001000682</name>
</gene>
<keyword evidence="5 8" id="KW-1133">Transmembrane helix</keyword>
<organism evidence="9 10">
    <name type="scientific">candidate division WS6 bacterium OLB20</name>
    <dbReference type="NCBI Taxonomy" id="1617426"/>
    <lineage>
        <taxon>Bacteria</taxon>
        <taxon>Candidatus Dojkabacteria</taxon>
    </lineage>
</organism>
<keyword evidence="8" id="KW-1003">Cell membrane</keyword>
<evidence type="ECO:0000256" key="4">
    <source>
        <dbReference type="ARBA" id="ARBA00022927"/>
    </source>
</evidence>
<comment type="subunit">
    <text evidence="8">Component of the Sec protein translocase complex. Heterotrimer consisting of SecY, SecE and SecG subunits. The heterotrimers can form oligomers, although 1 heterotrimer is thought to be able to translocate proteins. Interacts with the ribosome. Interacts with SecDF, and other proteins may be involved. Interacts with SecA.</text>
</comment>
<dbReference type="Gene3D" id="1.20.5.1030">
    <property type="entry name" value="Preprotein translocase secy subunit"/>
    <property type="match status" value="1"/>
</dbReference>
<dbReference type="InterPro" id="IPR001901">
    <property type="entry name" value="Translocase_SecE/Sec61-g"/>
</dbReference>
<dbReference type="AlphaFoldDB" id="A0A136LYE1"/>
<dbReference type="Proteomes" id="UP000070457">
    <property type="component" value="Unassembled WGS sequence"/>
</dbReference>
<evidence type="ECO:0000313" key="9">
    <source>
        <dbReference type="EMBL" id="KXK26671.1"/>
    </source>
</evidence>
<keyword evidence="6 8" id="KW-0811">Translocation</keyword>
<evidence type="ECO:0000256" key="3">
    <source>
        <dbReference type="ARBA" id="ARBA00022692"/>
    </source>
</evidence>
<dbReference type="EMBL" id="JYNZ01000003">
    <property type="protein sequence ID" value="KXK26671.1"/>
    <property type="molecule type" value="Genomic_DNA"/>
</dbReference>
<feature type="transmembrane region" description="Helical" evidence="8">
    <location>
        <begin position="39"/>
        <end position="61"/>
    </location>
</feature>
<accession>A0A136LYE1</accession>
<dbReference type="STRING" id="1617426.TR69_WS6001000682"/>
<dbReference type="InterPro" id="IPR038379">
    <property type="entry name" value="SecE_sf"/>
</dbReference>
<dbReference type="GO" id="GO:0005886">
    <property type="term" value="C:plasma membrane"/>
    <property type="evidence" value="ECO:0007669"/>
    <property type="project" value="UniProtKB-SubCell"/>
</dbReference>
<keyword evidence="2 8" id="KW-0813">Transport</keyword>
<evidence type="ECO:0000256" key="5">
    <source>
        <dbReference type="ARBA" id="ARBA00022989"/>
    </source>
</evidence>
<dbReference type="GO" id="GO:0009306">
    <property type="term" value="P:protein secretion"/>
    <property type="evidence" value="ECO:0007669"/>
    <property type="project" value="UniProtKB-UniRule"/>
</dbReference>
<evidence type="ECO:0000256" key="8">
    <source>
        <dbReference type="HAMAP-Rule" id="MF_00422"/>
    </source>
</evidence>
<keyword evidence="3 8" id="KW-0812">Transmembrane</keyword>
<dbReference type="InterPro" id="IPR005807">
    <property type="entry name" value="SecE_bac"/>
</dbReference>
<comment type="caution">
    <text evidence="9">The sequence shown here is derived from an EMBL/GenBank/DDBJ whole genome shotgun (WGS) entry which is preliminary data.</text>
</comment>
<sequence>MRRLIGIPEAIVGFIREIIQEMKLVEFPSRAETFRKTGIVFGASLLLGLLLFGLDSLFFAIRNLITNITI</sequence>
<comment type="similarity">
    <text evidence="8">Belongs to the SecE/SEC61-gamma family.</text>
</comment>
<protein>
    <recommendedName>
        <fullName evidence="8">Protein translocase subunit SecE</fullName>
    </recommendedName>
</protein>
<evidence type="ECO:0000256" key="2">
    <source>
        <dbReference type="ARBA" id="ARBA00022448"/>
    </source>
</evidence>
<comment type="function">
    <text evidence="8">Essential subunit of the Sec protein translocation channel SecYEG. Clamps together the 2 halves of SecY. May contact the channel plug during translocation.</text>
</comment>
<dbReference type="GO" id="GO:0065002">
    <property type="term" value="P:intracellular protein transmembrane transport"/>
    <property type="evidence" value="ECO:0007669"/>
    <property type="project" value="UniProtKB-UniRule"/>
</dbReference>
<comment type="subcellular location">
    <subcellularLocation>
        <location evidence="8">Cell membrane</location>
        <topology evidence="8">Single-pass membrane protein</topology>
    </subcellularLocation>
    <subcellularLocation>
        <location evidence="1">Membrane</location>
    </subcellularLocation>
</comment>
<reference evidence="9 10" key="1">
    <citation type="submission" date="2015-02" db="EMBL/GenBank/DDBJ databases">
        <title>Improved understanding of the partial-nitritation anammox process through 23 genomes representing the majority of the microbial community.</title>
        <authorList>
            <person name="Speth D.R."/>
            <person name="In T Zandt M."/>
            <person name="Guerrero Cruz S."/>
            <person name="Jetten M.S."/>
            <person name="Dutilh B.E."/>
        </authorList>
    </citation>
    <scope>NUCLEOTIDE SEQUENCE [LARGE SCALE GENOMIC DNA]</scope>
    <source>
        <strain evidence="9">OLB20</strain>
    </source>
</reference>